<dbReference type="InterPro" id="IPR006464">
    <property type="entry name" value="AcTrfase_RimI/Ard1"/>
</dbReference>
<dbReference type="PANTHER" id="PTHR43420:SF44">
    <property type="entry name" value="ACETYLTRANSFERASE YPEA"/>
    <property type="match status" value="1"/>
</dbReference>
<dbReference type="RefSeq" id="WP_067558521.1">
    <property type="nucleotide sequence ID" value="NZ_LPXN01000137.1"/>
</dbReference>
<dbReference type="Pfam" id="PF00583">
    <property type="entry name" value="Acetyltransf_1"/>
    <property type="match status" value="1"/>
</dbReference>
<dbReference type="EMBL" id="LPXN01000137">
    <property type="protein sequence ID" value="KZD04208.1"/>
    <property type="molecule type" value="Genomic_DNA"/>
</dbReference>
<dbReference type="PANTHER" id="PTHR43420">
    <property type="entry name" value="ACETYLTRANSFERASE"/>
    <property type="match status" value="1"/>
</dbReference>
<proteinExistence type="inferred from homology"/>
<evidence type="ECO:0000256" key="2">
    <source>
        <dbReference type="ARBA" id="ARBA00022490"/>
    </source>
</evidence>
<evidence type="ECO:0000313" key="6">
    <source>
        <dbReference type="EMBL" id="KZD04208.1"/>
    </source>
</evidence>
<protein>
    <recommendedName>
        <fullName evidence="5">N-acetyltransferase domain-containing protein</fullName>
    </recommendedName>
</protein>
<keyword evidence="3" id="KW-0808">Transferase</keyword>
<keyword evidence="7" id="KW-1185">Reference proteome</keyword>
<feature type="domain" description="N-acetyltransferase" evidence="5">
    <location>
        <begin position="14"/>
        <end position="165"/>
    </location>
</feature>
<dbReference type="GO" id="GO:0008080">
    <property type="term" value="F:N-acetyltransferase activity"/>
    <property type="evidence" value="ECO:0007669"/>
    <property type="project" value="InterPro"/>
</dbReference>
<dbReference type="SUPFAM" id="SSF55729">
    <property type="entry name" value="Acyl-CoA N-acyltransferases (Nat)"/>
    <property type="match status" value="1"/>
</dbReference>
<accession>A0A154VSK3</accession>
<name>A0A154VSK3_9PROT</name>
<sequence>MREEDLDRAAALRPNIVDAGPFDVGIIARLQEMCFDQPWGRDFVARMFAVQGGYSLLLKISTNAGRVPVGFAMCQALQEEAELLTLGILPAYQDRGLGRRLVAACLEKAREKAVRSLFLEVSERNFAAQRLYQSFGFSIIGRRPKYYREVDGTFIDALNMRCDLQR</sequence>
<dbReference type="InterPro" id="IPR000182">
    <property type="entry name" value="GNAT_dom"/>
</dbReference>
<evidence type="ECO:0000313" key="7">
    <source>
        <dbReference type="Proteomes" id="UP000076400"/>
    </source>
</evidence>
<reference evidence="6 7" key="1">
    <citation type="submission" date="2015-12" db="EMBL/GenBank/DDBJ databases">
        <title>Genome sequence of Oceanibaculum pacificum MCCC 1A02656.</title>
        <authorList>
            <person name="Lu L."/>
            <person name="Lai Q."/>
            <person name="Shao Z."/>
            <person name="Qian P."/>
        </authorList>
    </citation>
    <scope>NUCLEOTIDE SEQUENCE [LARGE SCALE GENOMIC DNA]</scope>
    <source>
        <strain evidence="6 7">MCCC 1A02656</strain>
    </source>
</reference>
<dbReference type="Gene3D" id="3.40.630.30">
    <property type="match status" value="1"/>
</dbReference>
<dbReference type="InterPro" id="IPR016181">
    <property type="entry name" value="Acyl_CoA_acyltransferase"/>
</dbReference>
<dbReference type="CDD" id="cd04301">
    <property type="entry name" value="NAT_SF"/>
    <property type="match status" value="1"/>
</dbReference>
<comment type="similarity">
    <text evidence="1">Belongs to the acetyltransferase family. RimI subfamily.</text>
</comment>
<comment type="caution">
    <text evidence="6">The sequence shown here is derived from an EMBL/GenBank/DDBJ whole genome shotgun (WGS) entry which is preliminary data.</text>
</comment>
<evidence type="ECO:0000256" key="1">
    <source>
        <dbReference type="ARBA" id="ARBA00005395"/>
    </source>
</evidence>
<dbReference type="AlphaFoldDB" id="A0A154VSK3"/>
<dbReference type="NCBIfam" id="TIGR01575">
    <property type="entry name" value="rimI"/>
    <property type="match status" value="1"/>
</dbReference>
<dbReference type="OrthoDB" id="9804026at2"/>
<organism evidence="6 7">
    <name type="scientific">Oceanibaculum pacificum</name>
    <dbReference type="NCBI Taxonomy" id="580166"/>
    <lineage>
        <taxon>Bacteria</taxon>
        <taxon>Pseudomonadati</taxon>
        <taxon>Pseudomonadota</taxon>
        <taxon>Alphaproteobacteria</taxon>
        <taxon>Rhodospirillales</taxon>
        <taxon>Oceanibaculaceae</taxon>
        <taxon>Oceanibaculum</taxon>
    </lineage>
</organism>
<dbReference type="Proteomes" id="UP000076400">
    <property type="component" value="Unassembled WGS sequence"/>
</dbReference>
<dbReference type="PROSITE" id="PS51186">
    <property type="entry name" value="GNAT"/>
    <property type="match status" value="1"/>
</dbReference>
<evidence type="ECO:0000259" key="5">
    <source>
        <dbReference type="PROSITE" id="PS51186"/>
    </source>
</evidence>
<keyword evidence="4" id="KW-0012">Acyltransferase</keyword>
<dbReference type="InterPro" id="IPR050680">
    <property type="entry name" value="YpeA/RimI_acetyltransf"/>
</dbReference>
<keyword evidence="2" id="KW-0963">Cytoplasm</keyword>
<dbReference type="STRING" id="580166.AUP43_12390"/>
<evidence type="ECO:0000256" key="3">
    <source>
        <dbReference type="ARBA" id="ARBA00022679"/>
    </source>
</evidence>
<gene>
    <name evidence="6" type="ORF">AUP43_12390</name>
</gene>
<evidence type="ECO:0000256" key="4">
    <source>
        <dbReference type="ARBA" id="ARBA00023315"/>
    </source>
</evidence>